<keyword evidence="1" id="KW-0326">Glycosidase</keyword>
<protein>
    <submittedName>
        <fullName evidence="4">Fibronectin type III domain-containing protein</fullName>
    </submittedName>
</protein>
<dbReference type="Gene3D" id="2.60.40.10">
    <property type="entry name" value="Immunoglobulins"/>
    <property type="match status" value="1"/>
</dbReference>
<keyword evidence="5" id="KW-1185">Reference proteome</keyword>
<accession>A0ABT2H4A1</accession>
<evidence type="ECO:0000313" key="4">
    <source>
        <dbReference type="EMBL" id="MCS5734759.1"/>
    </source>
</evidence>
<comment type="caution">
    <text evidence="4">The sequence shown here is derived from an EMBL/GenBank/DDBJ whole genome shotgun (WGS) entry which is preliminary data.</text>
</comment>
<dbReference type="EMBL" id="JANLCJ010000004">
    <property type="protein sequence ID" value="MCS5734759.1"/>
    <property type="molecule type" value="Genomic_DNA"/>
</dbReference>
<evidence type="ECO:0000256" key="1">
    <source>
        <dbReference type="ARBA" id="ARBA00023295"/>
    </source>
</evidence>
<sequence>MSFANVPLRAAPLPVAAPSIGVDSAGVNVTWKAPDAAGTSPLTGYVVTLTPSSGAAPLSVTVGADQARASFAGVPAGRYAATVVAVSDVGASPASGPSATAVVTGSQPVPIGANARSQCVNGTAHVAVYGYNNAAQKADIRLSVLGVDKKESAVAPGKAVYSLVPAGQTSVAAGSATVTAFSFVDGVGYHSTYTVPFAALAC</sequence>
<proteinExistence type="predicted"/>
<name>A0ABT2H4A1_9MICO</name>
<dbReference type="Proteomes" id="UP001165586">
    <property type="component" value="Unassembled WGS sequence"/>
</dbReference>
<feature type="domain" description="Fibronectin type-III" evidence="3">
    <location>
        <begin position="11"/>
        <end position="109"/>
    </location>
</feature>
<keyword evidence="1" id="KW-0378">Hydrolase</keyword>
<dbReference type="InterPro" id="IPR003961">
    <property type="entry name" value="FN3_dom"/>
</dbReference>
<dbReference type="InterPro" id="IPR036116">
    <property type="entry name" value="FN3_sf"/>
</dbReference>
<reference evidence="4" key="1">
    <citation type="submission" date="2022-08" db="EMBL/GenBank/DDBJ databases">
        <authorList>
            <person name="Deng Y."/>
            <person name="Han X.-F."/>
            <person name="Zhang Y.-Q."/>
        </authorList>
    </citation>
    <scope>NUCLEOTIDE SEQUENCE</scope>
    <source>
        <strain evidence="4">CPCC 203386</strain>
    </source>
</reference>
<dbReference type="SUPFAM" id="SSF49265">
    <property type="entry name" value="Fibronectin type III"/>
    <property type="match status" value="1"/>
</dbReference>
<keyword evidence="2" id="KW-0624">Polysaccharide degradation</keyword>
<organism evidence="4 5">
    <name type="scientific">Herbiconiux daphne</name>
    <dbReference type="NCBI Taxonomy" id="2970914"/>
    <lineage>
        <taxon>Bacteria</taxon>
        <taxon>Bacillati</taxon>
        <taxon>Actinomycetota</taxon>
        <taxon>Actinomycetes</taxon>
        <taxon>Micrococcales</taxon>
        <taxon>Microbacteriaceae</taxon>
        <taxon>Herbiconiux</taxon>
    </lineage>
</organism>
<gene>
    <name evidence="4" type="ORF">N1032_13525</name>
</gene>
<evidence type="ECO:0000259" key="3">
    <source>
        <dbReference type="PROSITE" id="PS50853"/>
    </source>
</evidence>
<evidence type="ECO:0000313" key="5">
    <source>
        <dbReference type="Proteomes" id="UP001165586"/>
    </source>
</evidence>
<dbReference type="PROSITE" id="PS50853">
    <property type="entry name" value="FN3"/>
    <property type="match status" value="1"/>
</dbReference>
<dbReference type="InterPro" id="IPR013783">
    <property type="entry name" value="Ig-like_fold"/>
</dbReference>
<keyword evidence="2" id="KW-0119">Carbohydrate metabolism</keyword>
<evidence type="ECO:0000256" key="2">
    <source>
        <dbReference type="ARBA" id="ARBA00023326"/>
    </source>
</evidence>
<dbReference type="Pfam" id="PF00041">
    <property type="entry name" value="fn3"/>
    <property type="match status" value="1"/>
</dbReference>